<proteinExistence type="predicted"/>
<comment type="caution">
    <text evidence="1">The sequence shown here is derived from an EMBL/GenBank/DDBJ whole genome shotgun (WGS) entry which is preliminary data.</text>
</comment>
<gene>
    <name evidence="1" type="ORF">ADA01nite_33350</name>
</gene>
<dbReference type="Proteomes" id="UP000321157">
    <property type="component" value="Unassembled WGS sequence"/>
</dbReference>
<sequence>MGQKNRKAEAKNENEQALHNEALELDPGIGFWNINQLIL</sequence>
<dbReference type="AlphaFoldDB" id="A0A511VAB8"/>
<dbReference type="EMBL" id="BJXX01000154">
    <property type="protein sequence ID" value="GEN35875.1"/>
    <property type="molecule type" value="Genomic_DNA"/>
</dbReference>
<evidence type="ECO:0000313" key="1">
    <source>
        <dbReference type="EMBL" id="GEN35875.1"/>
    </source>
</evidence>
<name>A0A511VAB8_9BACL</name>
<keyword evidence="2" id="KW-1185">Reference proteome</keyword>
<organism evidence="1 2">
    <name type="scientific">Aneurinibacillus danicus</name>
    <dbReference type="NCBI Taxonomy" id="267746"/>
    <lineage>
        <taxon>Bacteria</taxon>
        <taxon>Bacillati</taxon>
        <taxon>Bacillota</taxon>
        <taxon>Bacilli</taxon>
        <taxon>Bacillales</taxon>
        <taxon>Paenibacillaceae</taxon>
        <taxon>Aneurinibacillus group</taxon>
        <taxon>Aneurinibacillus</taxon>
    </lineage>
</organism>
<reference evidence="1 2" key="1">
    <citation type="submission" date="2019-07" db="EMBL/GenBank/DDBJ databases">
        <title>Whole genome shotgun sequence of Aneurinibacillus danicus NBRC 102444.</title>
        <authorList>
            <person name="Hosoyama A."/>
            <person name="Uohara A."/>
            <person name="Ohji S."/>
            <person name="Ichikawa N."/>
        </authorList>
    </citation>
    <scope>NUCLEOTIDE SEQUENCE [LARGE SCALE GENOMIC DNA]</scope>
    <source>
        <strain evidence="1 2">NBRC 102444</strain>
    </source>
</reference>
<evidence type="ECO:0000313" key="2">
    <source>
        <dbReference type="Proteomes" id="UP000321157"/>
    </source>
</evidence>
<accession>A0A511VAB8</accession>
<protein>
    <submittedName>
        <fullName evidence="1">Uncharacterized protein</fullName>
    </submittedName>
</protein>